<reference evidence="2" key="1">
    <citation type="journal article" date="2023" name="Insect Mol. Biol.">
        <title>Genome sequencing provides insights into the evolution of gene families encoding plant cell wall-degrading enzymes in longhorned beetles.</title>
        <authorList>
            <person name="Shin N.R."/>
            <person name="Okamura Y."/>
            <person name="Kirsch R."/>
            <person name="Pauchet Y."/>
        </authorList>
    </citation>
    <scope>NUCLEOTIDE SEQUENCE</scope>
    <source>
        <strain evidence="2">MMC_N1</strain>
    </source>
</reference>
<dbReference type="EMBL" id="JAPWTJ010000989">
    <property type="protein sequence ID" value="KAJ8974468.1"/>
    <property type="molecule type" value="Genomic_DNA"/>
</dbReference>
<name>A0ABQ9J9X8_9CUCU</name>
<keyword evidence="3" id="KW-1185">Reference proteome</keyword>
<sequence length="453" mass="51317">MATGDSDMYTWVGQNALDVTTNKDLSKASTTDKPTQAAFSSSTTAKAVPKPKPASRQNVPAKSKTLVCPSEKTRRPFFLLRCRRNEDCSFMGRGILCCDNRCLNGVKPAIPETKHAPTFFGFVERICPINPLPELWEVKECISDDDCSPRICCPETLRSGENVSYCRTAQPLWDRVPAVRQFVQPLQNIVSYMQCTPPPPPYLDLFPKSCENALDCFPNLCCQEGGKKYCRPPRRSFLSLIAALSQVRLIPNQAARRFLQRITPLKREYFILGHDKLNLPIPTSVRGITFFPEDEHLSGCATKEGHVLLYDDRAQRRPVVKFLEPKASYTAIACAHRERQCLVGTTRGYMQLLDMKAGKCLKTFTSFLGSVTDIVCDPTEPYVATTSLDRFFEGLHEAKFNKILMRPVIKEELLDKEIEMKEKEIVDEEYEDIFNGMDTVTSDKKLKKQKRKS</sequence>
<dbReference type="PANTHER" id="PTHR16038">
    <property type="entry name" value="NOP SEVEN ASSOCIATED PROTEIN 1"/>
    <property type="match status" value="1"/>
</dbReference>
<protein>
    <submittedName>
        <fullName evidence="2">Uncharacterized protein</fullName>
    </submittedName>
</protein>
<evidence type="ECO:0000313" key="3">
    <source>
        <dbReference type="Proteomes" id="UP001162164"/>
    </source>
</evidence>
<evidence type="ECO:0000313" key="2">
    <source>
        <dbReference type="EMBL" id="KAJ8974468.1"/>
    </source>
</evidence>
<proteinExistence type="predicted"/>
<dbReference type="SUPFAM" id="SSF50978">
    <property type="entry name" value="WD40 repeat-like"/>
    <property type="match status" value="1"/>
</dbReference>
<organism evidence="2 3">
    <name type="scientific">Molorchus minor</name>
    <dbReference type="NCBI Taxonomy" id="1323400"/>
    <lineage>
        <taxon>Eukaryota</taxon>
        <taxon>Metazoa</taxon>
        <taxon>Ecdysozoa</taxon>
        <taxon>Arthropoda</taxon>
        <taxon>Hexapoda</taxon>
        <taxon>Insecta</taxon>
        <taxon>Pterygota</taxon>
        <taxon>Neoptera</taxon>
        <taxon>Endopterygota</taxon>
        <taxon>Coleoptera</taxon>
        <taxon>Polyphaga</taxon>
        <taxon>Cucujiformia</taxon>
        <taxon>Chrysomeloidea</taxon>
        <taxon>Cerambycidae</taxon>
        <taxon>Lamiinae</taxon>
        <taxon>Monochamini</taxon>
        <taxon>Molorchus</taxon>
    </lineage>
</organism>
<evidence type="ECO:0000256" key="1">
    <source>
        <dbReference type="SAM" id="MobiDB-lite"/>
    </source>
</evidence>
<dbReference type="InterPro" id="IPR037379">
    <property type="entry name" value="WDR74/Nsa1"/>
</dbReference>
<dbReference type="InterPro" id="IPR015943">
    <property type="entry name" value="WD40/YVTN_repeat-like_dom_sf"/>
</dbReference>
<dbReference type="PANTHER" id="PTHR16038:SF4">
    <property type="entry name" value="WD REPEAT-CONTAINING PROTEIN 74"/>
    <property type="match status" value="1"/>
</dbReference>
<accession>A0ABQ9J9X8</accession>
<dbReference type="Proteomes" id="UP001162164">
    <property type="component" value="Unassembled WGS sequence"/>
</dbReference>
<feature type="compositionally biased region" description="Polar residues" evidence="1">
    <location>
        <begin position="22"/>
        <end position="45"/>
    </location>
</feature>
<feature type="region of interest" description="Disordered" evidence="1">
    <location>
        <begin position="22"/>
        <end position="65"/>
    </location>
</feature>
<comment type="caution">
    <text evidence="2">The sequence shown here is derived from an EMBL/GenBank/DDBJ whole genome shotgun (WGS) entry which is preliminary data.</text>
</comment>
<gene>
    <name evidence="2" type="ORF">NQ317_005990</name>
</gene>
<dbReference type="InterPro" id="IPR036322">
    <property type="entry name" value="WD40_repeat_dom_sf"/>
</dbReference>
<dbReference type="Gene3D" id="2.130.10.10">
    <property type="entry name" value="YVTN repeat-like/Quinoprotein amine dehydrogenase"/>
    <property type="match status" value="1"/>
</dbReference>